<name>A0A6B0ST91_9EURY</name>
<comment type="caution">
    <text evidence="2">The sequence shown here is derived from an EMBL/GenBank/DDBJ whole genome shotgun (WGS) entry which is preliminary data.</text>
</comment>
<dbReference type="Pfam" id="PF20509">
    <property type="entry name" value="DUF6735"/>
    <property type="match status" value="1"/>
</dbReference>
<evidence type="ECO:0000313" key="2">
    <source>
        <dbReference type="EMBL" id="MXR40796.1"/>
    </source>
</evidence>
<evidence type="ECO:0000313" key="3">
    <source>
        <dbReference type="Proteomes" id="UP000437065"/>
    </source>
</evidence>
<protein>
    <submittedName>
        <fullName evidence="2">Uncharacterized protein</fullName>
    </submittedName>
</protein>
<feature type="region of interest" description="Disordered" evidence="1">
    <location>
        <begin position="1"/>
        <end position="21"/>
    </location>
</feature>
<dbReference type="AlphaFoldDB" id="A0A6B0ST91"/>
<dbReference type="EMBL" id="WUUS01000003">
    <property type="protein sequence ID" value="MXR40796.1"/>
    <property type="molecule type" value="Genomic_DNA"/>
</dbReference>
<dbReference type="OrthoDB" id="185449at2157"/>
<sequence>MHEALTDGVDPETVADEYGRGQDTQVDVLPLETGVTLATVLTDLLDYLHHEALYVVDSRFEVTAYRTLWFGLQYESDRIDDAPTLGYGAVRTVRWCDGEPAGDDYLCGQFAGLKRALGAMIDRERIGEAMANQFLHSELVEITDGRHDLRFGDIG</sequence>
<reference evidence="2 3" key="1">
    <citation type="submission" date="2019-12" db="EMBL/GenBank/DDBJ databases">
        <title>Isolation and characterization of three novel carbon monoxide-oxidizing members of Halobacteria from salione crusts and soils.</title>
        <authorList>
            <person name="Myers M.R."/>
            <person name="King G.M."/>
        </authorList>
    </citation>
    <scope>NUCLEOTIDE SEQUENCE [LARGE SCALE GENOMIC DNA]</scope>
    <source>
        <strain evidence="2 3">WSA2</strain>
    </source>
</reference>
<organism evidence="2 3">
    <name type="scientific">Halobaculum saliterrae</name>
    <dbReference type="NCBI Taxonomy" id="2073113"/>
    <lineage>
        <taxon>Archaea</taxon>
        <taxon>Methanobacteriati</taxon>
        <taxon>Methanobacteriota</taxon>
        <taxon>Stenosarchaea group</taxon>
        <taxon>Halobacteria</taxon>
        <taxon>Halobacteriales</taxon>
        <taxon>Haloferacaceae</taxon>
        <taxon>Halobaculum</taxon>
    </lineage>
</organism>
<dbReference type="Proteomes" id="UP000437065">
    <property type="component" value="Unassembled WGS sequence"/>
</dbReference>
<dbReference type="InterPro" id="IPR046622">
    <property type="entry name" value="DUF6735"/>
</dbReference>
<keyword evidence="3" id="KW-1185">Reference proteome</keyword>
<evidence type="ECO:0000256" key="1">
    <source>
        <dbReference type="SAM" id="MobiDB-lite"/>
    </source>
</evidence>
<gene>
    <name evidence="2" type="ORF">GRX01_05505</name>
</gene>
<accession>A0A6B0ST91</accession>
<proteinExistence type="predicted"/>